<keyword evidence="5" id="KW-1133">Transmembrane helix</keyword>
<evidence type="ECO:0000313" key="6">
    <source>
        <dbReference type="EMBL" id="PYH73180.1"/>
    </source>
</evidence>
<dbReference type="PROSITE" id="PS50297">
    <property type="entry name" value="ANK_REP_REGION"/>
    <property type="match status" value="2"/>
</dbReference>
<evidence type="ECO:0000256" key="4">
    <source>
        <dbReference type="SAM" id="MobiDB-lite"/>
    </source>
</evidence>
<dbReference type="RefSeq" id="XP_025566974.1">
    <property type="nucleotide sequence ID" value="XM_025710465.1"/>
</dbReference>
<dbReference type="InterPro" id="IPR002523">
    <property type="entry name" value="MgTranspt_CorA/ZnTranspt_ZntB"/>
</dbReference>
<dbReference type="Gene3D" id="1.25.40.20">
    <property type="entry name" value="Ankyrin repeat-containing domain"/>
    <property type="match status" value="1"/>
</dbReference>
<sequence length="997" mass="112502">MDRKLVNTRKHMDDPLTILDGMKDDICHGNEDSFREAFLTLARLGVDRRELVEEHYLLHKAAEKDSLSILNLLLSLRPDVNSRDHEGKTALHSAANSRAENAPMIVAALVRVGADVNLRDGRQRPPLHLALSIGAAQNAITLIDAGAEVNAIVPTFGAPIHLVLNFFQEFRTSKDAGEVIFKLLAAGADPNARDNHDRTPLHMVHKGELQIVTRLLEAGGDPNAKDWEGNTPLHNAANNRDKKLAECFYNAGANPTAVNRFGMTPETIAASGRWDRIHSLVKSPRTMPKPRPLFVYQPARPFEPHAERREVCKKLRSSIWYLGMQTTSNETSKESVHDDPHESHLDSYQLAEGAMEDLTPWQVTRPLTRTYLPTVYDMLYGDALGKASLDMSSGGFRWFHLPYTIRLWVDHLIDAIRKSDSQMNPSGTSMSDSADIKRFILETFNETGLVARHRQPGFVFENCSREKQKLRRASSVVSELIDPAENQIGQRASLVLPLVDVDYSVDEKKRLEDEEVGGPKDGCDNHRKHIHAMKDLGSSYKDCKPHFPRTLDESNYDFLEPDDLKSRDQNQVLTAFLIGRKAIAESGASTSGLKPCNIRQGSTPSEIVIPEGNEGVVEGSRCQLMQNSEPGMPSARTDLEDDPIRLQMLMVSQLWLWKIDHCTIISAFPERWDSRYGQSMFDKVRSEIQSAATVDDLIFKIACSCIKYIEDSWYVSEGKGYTTFDAFDHAIADVSNEVSKCYERFEKSVRSSNKHIQLEVQKGAGLLKKISDVMDEIGIIKRALNDQAAAMNSIQQWRPRVNVSDNYVHYPLERFTRLEQNARSVRDSLITLLDIWQRESMIDEAQEESRQSRVIFVFTTITVCFLPLSFIGQLLALPIRGFENGDKYNPGWVFEVEVITMVTTLILLIPLFWMCFGLPEIVKKIWKCFSPSTSRSESSENKASGPNDRGNNRESQQSRVALSSLLRSRLCDRRQSETQRDPENGPGRVGRERSSIR</sequence>
<dbReference type="GO" id="GO:0046873">
    <property type="term" value="F:metal ion transmembrane transporter activity"/>
    <property type="evidence" value="ECO:0007669"/>
    <property type="project" value="InterPro"/>
</dbReference>
<dbReference type="Proteomes" id="UP000248405">
    <property type="component" value="Unassembled WGS sequence"/>
</dbReference>
<dbReference type="InterPro" id="IPR002110">
    <property type="entry name" value="Ankyrin_rpt"/>
</dbReference>
<keyword evidence="1" id="KW-0677">Repeat</keyword>
<dbReference type="OrthoDB" id="4483578at2759"/>
<dbReference type="PANTHER" id="PTHR24171">
    <property type="entry name" value="ANKYRIN REPEAT DOMAIN-CONTAINING PROTEIN 39-RELATED"/>
    <property type="match status" value="1"/>
</dbReference>
<name>A0A319BPT1_ASPVC</name>
<dbReference type="Pfam" id="PF01544">
    <property type="entry name" value="CorA"/>
    <property type="match status" value="1"/>
</dbReference>
<accession>A0A319BPT1</accession>
<gene>
    <name evidence="6" type="ORF">BO88DRAFT_449065</name>
</gene>
<reference evidence="6" key="1">
    <citation type="submission" date="2016-12" db="EMBL/GenBank/DDBJ databases">
        <title>The genomes of Aspergillus section Nigri reveals drivers in fungal speciation.</title>
        <authorList>
            <consortium name="DOE Joint Genome Institute"/>
            <person name="Vesth T.C."/>
            <person name="Nybo J."/>
            <person name="Theobald S."/>
            <person name="Brandl J."/>
            <person name="Frisvad J.C."/>
            <person name="Nielsen K.F."/>
            <person name="Lyhne E.K."/>
            <person name="Kogle M.E."/>
            <person name="Kuo A."/>
            <person name="Riley R."/>
            <person name="Clum A."/>
            <person name="Nolan M."/>
            <person name="Lipzen A."/>
            <person name="Salamov A."/>
            <person name="Henrissat B."/>
            <person name="Wiebenga A."/>
            <person name="De Vries R.P."/>
            <person name="Grigoriev I.V."/>
            <person name="Mortensen U.H."/>
            <person name="Andersen M.R."/>
            <person name="Baker S.E."/>
        </authorList>
    </citation>
    <scope>NUCLEOTIDE SEQUENCE [LARGE SCALE GENOMIC DNA]</scope>
    <source>
        <strain evidence="6">CBS 113365</strain>
    </source>
</reference>
<dbReference type="EMBL" id="KZ821615">
    <property type="protein sequence ID" value="PYH73180.1"/>
    <property type="molecule type" value="Genomic_DNA"/>
</dbReference>
<dbReference type="GO" id="GO:0016020">
    <property type="term" value="C:membrane"/>
    <property type="evidence" value="ECO:0007669"/>
    <property type="project" value="InterPro"/>
</dbReference>
<dbReference type="AlphaFoldDB" id="A0A319BPT1"/>
<feature type="compositionally biased region" description="Basic and acidic residues" evidence="4">
    <location>
        <begin position="969"/>
        <end position="997"/>
    </location>
</feature>
<feature type="transmembrane region" description="Helical" evidence="5">
    <location>
        <begin position="898"/>
        <end position="918"/>
    </location>
</feature>
<dbReference type="Pfam" id="PF12796">
    <property type="entry name" value="Ank_2"/>
    <property type="match status" value="2"/>
</dbReference>
<feature type="repeat" description="ANK" evidence="3">
    <location>
        <begin position="53"/>
        <end position="85"/>
    </location>
</feature>
<evidence type="ECO:0000256" key="1">
    <source>
        <dbReference type="ARBA" id="ARBA00022737"/>
    </source>
</evidence>
<dbReference type="InterPro" id="IPR036770">
    <property type="entry name" value="Ankyrin_rpt-contain_sf"/>
</dbReference>
<keyword evidence="7" id="KW-1185">Reference proteome</keyword>
<feature type="repeat" description="ANK" evidence="3">
    <location>
        <begin position="228"/>
        <end position="260"/>
    </location>
</feature>
<proteinExistence type="predicted"/>
<feature type="compositionally biased region" description="Low complexity" evidence="4">
    <location>
        <begin position="955"/>
        <end position="968"/>
    </location>
</feature>
<organism evidence="6 7">
    <name type="scientific">Aspergillus vadensis (strain CBS 113365 / IMI 142717 / IBT 24658)</name>
    <dbReference type="NCBI Taxonomy" id="1448311"/>
    <lineage>
        <taxon>Eukaryota</taxon>
        <taxon>Fungi</taxon>
        <taxon>Dikarya</taxon>
        <taxon>Ascomycota</taxon>
        <taxon>Pezizomycotina</taxon>
        <taxon>Eurotiomycetes</taxon>
        <taxon>Eurotiomycetidae</taxon>
        <taxon>Eurotiales</taxon>
        <taxon>Aspergillaceae</taxon>
        <taxon>Aspergillus</taxon>
        <taxon>Aspergillus subgen. Circumdati</taxon>
    </lineage>
</organism>
<keyword evidence="5" id="KW-0812">Transmembrane</keyword>
<evidence type="ECO:0000256" key="5">
    <source>
        <dbReference type="SAM" id="Phobius"/>
    </source>
</evidence>
<keyword evidence="2 3" id="KW-0040">ANK repeat</keyword>
<dbReference type="SUPFAM" id="SSF48403">
    <property type="entry name" value="Ankyrin repeat"/>
    <property type="match status" value="1"/>
</dbReference>
<dbReference type="GeneID" id="37215057"/>
<evidence type="ECO:0000256" key="2">
    <source>
        <dbReference type="ARBA" id="ARBA00023043"/>
    </source>
</evidence>
<feature type="compositionally biased region" description="Low complexity" evidence="4">
    <location>
        <begin position="931"/>
        <end position="944"/>
    </location>
</feature>
<feature type="region of interest" description="Disordered" evidence="4">
    <location>
        <begin position="931"/>
        <end position="997"/>
    </location>
</feature>
<feature type="transmembrane region" description="Helical" evidence="5">
    <location>
        <begin position="854"/>
        <end position="878"/>
    </location>
</feature>
<protein>
    <submittedName>
        <fullName evidence="6">Uncharacterized protein</fullName>
    </submittedName>
</protein>
<evidence type="ECO:0000256" key="3">
    <source>
        <dbReference type="PROSITE-ProRule" id="PRU00023"/>
    </source>
</evidence>
<dbReference type="SMART" id="SM00248">
    <property type="entry name" value="ANK"/>
    <property type="match status" value="5"/>
</dbReference>
<dbReference type="Gene3D" id="1.20.58.340">
    <property type="entry name" value="Magnesium transport protein CorA, transmembrane region"/>
    <property type="match status" value="1"/>
</dbReference>
<dbReference type="PROSITE" id="PS50088">
    <property type="entry name" value="ANK_REPEAT"/>
    <property type="match status" value="3"/>
</dbReference>
<feature type="repeat" description="ANK" evidence="3">
    <location>
        <begin position="86"/>
        <end position="121"/>
    </location>
</feature>
<evidence type="ECO:0000313" key="7">
    <source>
        <dbReference type="Proteomes" id="UP000248405"/>
    </source>
</evidence>
<keyword evidence="5" id="KW-0472">Membrane</keyword>